<feature type="compositionally biased region" description="Polar residues" evidence="8">
    <location>
        <begin position="108"/>
        <end position="118"/>
    </location>
</feature>
<keyword evidence="2 7" id="KW-0690">Ribosome biogenesis</keyword>
<comment type="similarity">
    <text evidence="6 7">Belongs to the MPP10 family.</text>
</comment>
<protein>
    <recommendedName>
        <fullName evidence="7">U3 small nucleolar ribonucleoprotein protein MPP10</fullName>
    </recommendedName>
</protein>
<dbReference type="GO" id="GO:0006364">
    <property type="term" value="P:rRNA processing"/>
    <property type="evidence" value="ECO:0007669"/>
    <property type="project" value="UniProtKB-KW"/>
</dbReference>
<gene>
    <name evidence="9" type="primary">AlNc14C74G5032</name>
    <name evidence="9" type="ORF">ALNC14_057540</name>
</gene>
<reference evidence="9" key="2">
    <citation type="submission" date="2011-02" db="EMBL/GenBank/DDBJ databases">
        <authorList>
            <person name="MacLean D."/>
        </authorList>
    </citation>
    <scope>NUCLEOTIDE SEQUENCE</scope>
</reference>
<keyword evidence="3 7" id="KW-0698">rRNA processing</keyword>
<evidence type="ECO:0000256" key="2">
    <source>
        <dbReference type="ARBA" id="ARBA00022517"/>
    </source>
</evidence>
<dbReference type="PANTHER" id="PTHR17039:SF0">
    <property type="entry name" value="U3 SMALL NUCLEOLAR RIBONUCLEOPROTEIN PROTEIN MPP10"/>
    <property type="match status" value="1"/>
</dbReference>
<dbReference type="AlphaFoldDB" id="F0WEH9"/>
<dbReference type="Pfam" id="PF04006">
    <property type="entry name" value="Mpp10"/>
    <property type="match status" value="1"/>
</dbReference>
<dbReference type="EMBL" id="FR824119">
    <property type="protein sequence ID" value="CCA19611.1"/>
    <property type="molecule type" value="Genomic_DNA"/>
</dbReference>
<feature type="compositionally biased region" description="Basic and acidic residues" evidence="8">
    <location>
        <begin position="217"/>
        <end position="242"/>
    </location>
</feature>
<dbReference type="GO" id="GO:0034457">
    <property type="term" value="C:Mpp10 complex"/>
    <property type="evidence" value="ECO:0007669"/>
    <property type="project" value="UniProtKB-UniRule"/>
</dbReference>
<comment type="function">
    <text evidence="7">Involved in nucleolar processing of pre-18S ribosomal RNA.</text>
</comment>
<organism evidence="9">
    <name type="scientific">Albugo laibachii Nc14</name>
    <dbReference type="NCBI Taxonomy" id="890382"/>
    <lineage>
        <taxon>Eukaryota</taxon>
        <taxon>Sar</taxon>
        <taxon>Stramenopiles</taxon>
        <taxon>Oomycota</taxon>
        <taxon>Peronosporomycetes</taxon>
        <taxon>Albuginales</taxon>
        <taxon>Albuginaceae</taxon>
        <taxon>Albugo</taxon>
    </lineage>
</organism>
<keyword evidence="5 7" id="KW-0687">Ribonucleoprotein</keyword>
<accession>F0WEH9</accession>
<evidence type="ECO:0000256" key="6">
    <source>
        <dbReference type="ARBA" id="ARBA00029455"/>
    </source>
</evidence>
<name>F0WEH9_9STRA</name>
<keyword evidence="4 7" id="KW-0539">Nucleus</keyword>
<feature type="compositionally biased region" description="Basic residues" evidence="8">
    <location>
        <begin position="502"/>
        <end position="515"/>
    </location>
</feature>
<dbReference type="PIRSF" id="PIRSF017300">
    <property type="entry name" value="snoRNP_Mpp10"/>
    <property type="match status" value="1"/>
</dbReference>
<evidence type="ECO:0000256" key="4">
    <source>
        <dbReference type="ARBA" id="ARBA00023242"/>
    </source>
</evidence>
<dbReference type="GO" id="GO:0005732">
    <property type="term" value="C:sno(s)RNA-containing ribonucleoprotein complex"/>
    <property type="evidence" value="ECO:0007669"/>
    <property type="project" value="UniProtKB-UniRule"/>
</dbReference>
<dbReference type="PANTHER" id="PTHR17039">
    <property type="entry name" value="U3 SMALL NUCLEOLAR RIBONUCLEOPROTEIN PROTEIN MPP10"/>
    <property type="match status" value="1"/>
</dbReference>
<dbReference type="InterPro" id="IPR012173">
    <property type="entry name" value="Mpp10"/>
</dbReference>
<evidence type="ECO:0000256" key="5">
    <source>
        <dbReference type="ARBA" id="ARBA00023274"/>
    </source>
</evidence>
<dbReference type="GO" id="GO:0032040">
    <property type="term" value="C:small-subunit processome"/>
    <property type="evidence" value="ECO:0007669"/>
    <property type="project" value="TreeGrafter"/>
</dbReference>
<proteinExistence type="inferred from homology"/>
<feature type="region of interest" description="Disordered" evidence="8">
    <location>
        <begin position="107"/>
        <end position="168"/>
    </location>
</feature>
<feature type="compositionally biased region" description="Acidic residues" evidence="8">
    <location>
        <begin position="127"/>
        <end position="136"/>
    </location>
</feature>
<reference evidence="9" key="1">
    <citation type="journal article" date="2011" name="PLoS Biol.">
        <title>Gene gain and loss during evolution of obligate parasitism in the white rust pathogen of Arabidopsis thaliana.</title>
        <authorList>
            <person name="Kemen E."/>
            <person name="Gardiner A."/>
            <person name="Schultz-Larsen T."/>
            <person name="Kemen A.C."/>
            <person name="Balmuth A.L."/>
            <person name="Robert-Seilaniantz A."/>
            <person name="Bailey K."/>
            <person name="Holub E."/>
            <person name="Studholme D.J."/>
            <person name="Maclean D."/>
            <person name="Jones J.D."/>
        </authorList>
    </citation>
    <scope>NUCLEOTIDE SEQUENCE</scope>
</reference>
<dbReference type="HOGENOM" id="CLU_011271_5_1_1"/>
<sequence>MDREVLAAFQERVLAAPEQFIGESESLTADTRNFVKYVFDFGAQFNSKAEEIALKELYIDGFDSDQIWEQMDLLNKPLLAKVSDCIRSFTKNSAHIKLCNDHRKQSAKLVSSPMSTDQEYSEVGADTSDESDDEIESGNAESGIIPIDATSMEDQDRTEKGQQAPTFFDWDEMDLAAEDMEKNHDEVDEDISGDSASDQSSDDDETEDIFKYNDFFDDGKHSENTRDTDGSRTKHSISKEEVSTESTPNVDGSGHNQGSNRKDANREDDDACAERGILMSSHQNRQMNLNKQIGQLENDAIREKPWQLQGEVHSSLRPENSLLEAVLEYDRPVINPPAITAESSLKMEELIKQRILEDQFDDVVGQAPSDDLDKTHKVVDVPTEQSKEGLGDIYEREYLKTVSGNGIDPESQKDQDEIAVMYERLCWKLDALSNFQFTPKPAVKELQVNPAVPAIALEEMIPIGISDANLKAPEEVFEKKRKRGEVIPLSKDEMTQKERKAARGASKRARQKHRKELAASQIATAKTDPKMKEKLERMNMIQSMRDAKNVIDGSGIKSSDSGHLTNSKAFFTKLEHEKNINRSKAGL</sequence>
<comment type="subcellular location">
    <subcellularLocation>
        <location evidence="1 7">Nucleus</location>
        <location evidence="1 7">Nucleolus</location>
    </subcellularLocation>
</comment>
<feature type="region of interest" description="Disordered" evidence="8">
    <location>
        <begin position="493"/>
        <end position="526"/>
    </location>
</feature>
<evidence type="ECO:0000256" key="1">
    <source>
        <dbReference type="ARBA" id="ARBA00004604"/>
    </source>
</evidence>
<evidence type="ECO:0000313" key="9">
    <source>
        <dbReference type="EMBL" id="CCA19611.1"/>
    </source>
</evidence>
<evidence type="ECO:0000256" key="8">
    <source>
        <dbReference type="SAM" id="MobiDB-lite"/>
    </source>
</evidence>
<feature type="region of interest" description="Disordered" evidence="8">
    <location>
        <begin position="184"/>
        <end position="269"/>
    </location>
</feature>
<evidence type="ECO:0000256" key="7">
    <source>
        <dbReference type="PIRNR" id="PIRNR017300"/>
    </source>
</evidence>
<feature type="compositionally biased region" description="Polar residues" evidence="8">
    <location>
        <begin position="244"/>
        <end position="259"/>
    </location>
</feature>
<evidence type="ECO:0000256" key="3">
    <source>
        <dbReference type="ARBA" id="ARBA00022552"/>
    </source>
</evidence>